<feature type="domain" description="Integral membrane protein YccS N-terminal" evidence="8">
    <location>
        <begin position="91"/>
        <end position="225"/>
    </location>
</feature>
<evidence type="ECO:0000313" key="10">
    <source>
        <dbReference type="EMBL" id="MFC7307090.1"/>
    </source>
</evidence>
<feature type="transmembrane region" description="Helical" evidence="7">
    <location>
        <begin position="487"/>
        <end position="505"/>
    </location>
</feature>
<dbReference type="PANTHER" id="PTHR30509">
    <property type="entry name" value="P-HYDROXYBENZOIC ACID EFFLUX PUMP SUBUNIT-RELATED"/>
    <property type="match status" value="1"/>
</dbReference>
<feature type="transmembrane region" description="Helical" evidence="7">
    <location>
        <begin position="457"/>
        <end position="475"/>
    </location>
</feature>
<feature type="transmembrane region" description="Helical" evidence="7">
    <location>
        <begin position="420"/>
        <end position="437"/>
    </location>
</feature>
<evidence type="ECO:0000259" key="9">
    <source>
        <dbReference type="Pfam" id="PF13515"/>
    </source>
</evidence>
<evidence type="ECO:0000256" key="4">
    <source>
        <dbReference type="ARBA" id="ARBA00022989"/>
    </source>
</evidence>
<keyword evidence="5 7" id="KW-0472">Membrane</keyword>
<comment type="subcellular location">
    <subcellularLocation>
        <location evidence="1">Cell membrane</location>
        <topology evidence="1">Multi-pass membrane protein</topology>
    </subcellularLocation>
</comment>
<evidence type="ECO:0000313" key="11">
    <source>
        <dbReference type="Proteomes" id="UP001596523"/>
    </source>
</evidence>
<evidence type="ECO:0000256" key="5">
    <source>
        <dbReference type="ARBA" id="ARBA00023136"/>
    </source>
</evidence>
<protein>
    <submittedName>
        <fullName evidence="10">FUSC family protein</fullName>
    </submittedName>
</protein>
<keyword evidence="4 7" id="KW-1133">Transmembrane helix</keyword>
<keyword evidence="11" id="KW-1185">Reference proteome</keyword>
<keyword evidence="3 7" id="KW-0812">Transmembrane</keyword>
<evidence type="ECO:0000256" key="3">
    <source>
        <dbReference type="ARBA" id="ARBA00022692"/>
    </source>
</evidence>
<gene>
    <name evidence="10" type="ORF">ACFQVC_23035</name>
</gene>
<reference evidence="11" key="1">
    <citation type="journal article" date="2019" name="Int. J. Syst. Evol. Microbiol.">
        <title>The Global Catalogue of Microorganisms (GCM) 10K type strain sequencing project: providing services to taxonomists for standard genome sequencing and annotation.</title>
        <authorList>
            <consortium name="The Broad Institute Genomics Platform"/>
            <consortium name="The Broad Institute Genome Sequencing Center for Infectious Disease"/>
            <person name="Wu L."/>
            <person name="Ma J."/>
        </authorList>
    </citation>
    <scope>NUCLEOTIDE SEQUENCE [LARGE SCALE GENOMIC DNA]</scope>
    <source>
        <strain evidence="11">SYNS20</strain>
    </source>
</reference>
<dbReference type="Proteomes" id="UP001596523">
    <property type="component" value="Unassembled WGS sequence"/>
</dbReference>
<dbReference type="Pfam" id="PF12805">
    <property type="entry name" value="FUSC-like"/>
    <property type="match status" value="1"/>
</dbReference>
<feature type="transmembrane region" description="Helical" evidence="7">
    <location>
        <begin position="94"/>
        <end position="114"/>
    </location>
</feature>
<feature type="domain" description="Integral membrane bound transporter" evidence="9">
    <location>
        <begin position="379"/>
        <end position="500"/>
    </location>
</feature>
<dbReference type="InterPro" id="IPR032692">
    <property type="entry name" value="YccS_N"/>
</dbReference>
<proteinExistence type="inferred from homology"/>
<dbReference type="PANTHER" id="PTHR30509:SF9">
    <property type="entry name" value="MULTIDRUG RESISTANCE PROTEIN MDTO"/>
    <property type="match status" value="1"/>
</dbReference>
<dbReference type="EMBL" id="JBHTCF010000010">
    <property type="protein sequence ID" value="MFC7307090.1"/>
    <property type="molecule type" value="Genomic_DNA"/>
</dbReference>
<evidence type="ECO:0000256" key="1">
    <source>
        <dbReference type="ARBA" id="ARBA00004651"/>
    </source>
</evidence>
<dbReference type="Pfam" id="PF13515">
    <property type="entry name" value="FUSC_2"/>
    <property type="match status" value="1"/>
</dbReference>
<accession>A0ABW2JP17</accession>
<comment type="caution">
    <text evidence="10">The sequence shown here is derived from an EMBL/GenBank/DDBJ whole genome shotgun (WGS) entry which is preliminary data.</text>
</comment>
<evidence type="ECO:0000256" key="6">
    <source>
        <dbReference type="ARBA" id="ARBA00043993"/>
    </source>
</evidence>
<comment type="similarity">
    <text evidence="6">Belongs to the YccS/YhfK family.</text>
</comment>
<dbReference type="InterPro" id="IPR049453">
    <property type="entry name" value="Memb_transporter_dom"/>
</dbReference>
<dbReference type="RefSeq" id="WP_381833405.1">
    <property type="nucleotide sequence ID" value="NZ_JBHTCF010000010.1"/>
</dbReference>
<keyword evidence="2" id="KW-1003">Cell membrane</keyword>
<sequence>MTGGLQWLEHTVRIRPVPADRALVLRGAVGMLVPLAVGQAAGRPDLGAAAALGAYGAAVDDSSAPWRTRALTLVLPQIGGAIGLGLGRLTHGQAWAQILLVAVVALVSGLVSTIGRISDMATLVLLLATAMGLGLPTGPPWWQMPGLFLLGGLPLMLLSLADALRHPGRAERRSVADAVRAVAELLDTADADTAAADADTATWSDRRHAVTAAMDAAYDTVLVRRLTAPRPGSTAARLAGHLNHLVEVIAAAPAVRTPATNPPPAYADAVRHIADAIETGAIKTGAMEAGAKSPLPQLPELPPAPQDPPLRELHAAVMGLAASVTASEDDPVRHVAPHHVAPRPRPARRLVSALTERLHDPVARRHALRLAVCMAAAQAVAALSGLPRSGWLVLTVALVVRPGLGTVPARLVLRAAGTTAGVLIGLAAVTFLPSGWWRIAATVVLTGLLQAYARRNYALQTLFLTPVMLLLADPLGQAGSAVPEARLLDTVIGCALAFAVGYLLWPEDTHARVDHRLATAYDAIADYADSLERSGDPGTLHTLRRRIHHDLAGVRTELARLHTDPRHHHTLQSWRDDLAHAEAVITRLTAMSAAIHSGATPDPTAALRDLADHLRERAAHLRRPKR</sequence>
<evidence type="ECO:0000256" key="2">
    <source>
        <dbReference type="ARBA" id="ARBA00022475"/>
    </source>
</evidence>
<name>A0ABW2JP17_9ACTN</name>
<feature type="transmembrane region" description="Helical" evidence="7">
    <location>
        <begin position="121"/>
        <end position="138"/>
    </location>
</feature>
<evidence type="ECO:0000256" key="7">
    <source>
        <dbReference type="SAM" id="Phobius"/>
    </source>
</evidence>
<organism evidence="10 11">
    <name type="scientific">Streptomyces monticola</name>
    <dbReference type="NCBI Taxonomy" id="2666263"/>
    <lineage>
        <taxon>Bacteria</taxon>
        <taxon>Bacillati</taxon>
        <taxon>Actinomycetota</taxon>
        <taxon>Actinomycetes</taxon>
        <taxon>Kitasatosporales</taxon>
        <taxon>Streptomycetaceae</taxon>
        <taxon>Streptomyces</taxon>
    </lineage>
</organism>
<evidence type="ECO:0000259" key="8">
    <source>
        <dbReference type="Pfam" id="PF12805"/>
    </source>
</evidence>